<keyword evidence="2" id="KW-1185">Reference proteome</keyword>
<dbReference type="EMBL" id="ML170350">
    <property type="protein sequence ID" value="TDL14353.1"/>
    <property type="molecule type" value="Genomic_DNA"/>
</dbReference>
<sequence length="340" mass="37226">MHHDHIPPIAAQNVHILLVESHRWKTAAIHDSPKVVKQPLTPLQVHAPPLEVLDLSISNGSFDGEVIDVAIQAAPILRSVHIYECCFKLSLSPSPAENIRGLELGYSSNGCANFALPDSCLALLANCTSLERASITILGEWSDPPVSTSGVVAQCLQRLDVIIPSISYNFVIAPFLDKLTLPALRRLKLEIEAEESVEMPFLEIQGLLSRSGASLTSLELCRRCPPIIQPISQLLEILELTPQLEHLTLVDLNITDTSISALTPEAYPSSPSSFLCQRLRTLLLVRSDLSANAVISMITARQRHATEPFAPSAYLGAIAEILVMMTSKHFVSVIWRSQWG</sequence>
<organism evidence="1 2">
    <name type="scientific">Rickenella mellea</name>
    <dbReference type="NCBI Taxonomy" id="50990"/>
    <lineage>
        <taxon>Eukaryota</taxon>
        <taxon>Fungi</taxon>
        <taxon>Dikarya</taxon>
        <taxon>Basidiomycota</taxon>
        <taxon>Agaricomycotina</taxon>
        <taxon>Agaricomycetes</taxon>
        <taxon>Hymenochaetales</taxon>
        <taxon>Rickenellaceae</taxon>
        <taxon>Rickenella</taxon>
    </lineage>
</organism>
<accession>A0A4Y7PG29</accession>
<reference evidence="1 2" key="1">
    <citation type="submission" date="2018-06" db="EMBL/GenBank/DDBJ databases">
        <title>A transcriptomic atlas of mushroom development highlights an independent origin of complex multicellularity.</title>
        <authorList>
            <consortium name="DOE Joint Genome Institute"/>
            <person name="Krizsan K."/>
            <person name="Almasi E."/>
            <person name="Merenyi Z."/>
            <person name="Sahu N."/>
            <person name="Viragh M."/>
            <person name="Koszo T."/>
            <person name="Mondo S."/>
            <person name="Kiss B."/>
            <person name="Balint B."/>
            <person name="Kues U."/>
            <person name="Barry K."/>
            <person name="Hegedus J.C."/>
            <person name="Henrissat B."/>
            <person name="Johnson J."/>
            <person name="Lipzen A."/>
            <person name="Ohm R."/>
            <person name="Nagy I."/>
            <person name="Pangilinan J."/>
            <person name="Yan J."/>
            <person name="Xiong Y."/>
            <person name="Grigoriev I.V."/>
            <person name="Hibbett D.S."/>
            <person name="Nagy L.G."/>
        </authorList>
    </citation>
    <scope>NUCLEOTIDE SEQUENCE [LARGE SCALE GENOMIC DNA]</scope>
    <source>
        <strain evidence="1 2">SZMC22713</strain>
    </source>
</reference>
<dbReference type="OrthoDB" id="2996849at2759"/>
<name>A0A4Y7PG29_9AGAM</name>
<evidence type="ECO:0000313" key="1">
    <source>
        <dbReference type="EMBL" id="TDL14353.1"/>
    </source>
</evidence>
<dbReference type="AlphaFoldDB" id="A0A4Y7PG29"/>
<dbReference type="SUPFAM" id="SSF52047">
    <property type="entry name" value="RNI-like"/>
    <property type="match status" value="1"/>
</dbReference>
<dbReference type="VEuPathDB" id="FungiDB:BD410DRAFT_846113"/>
<proteinExistence type="predicted"/>
<dbReference type="Gene3D" id="3.80.10.10">
    <property type="entry name" value="Ribonuclease Inhibitor"/>
    <property type="match status" value="1"/>
</dbReference>
<protein>
    <recommendedName>
        <fullName evidence="3">F-box domain-containing protein</fullName>
    </recommendedName>
</protein>
<evidence type="ECO:0008006" key="3">
    <source>
        <dbReference type="Google" id="ProtNLM"/>
    </source>
</evidence>
<dbReference type="InterPro" id="IPR032675">
    <property type="entry name" value="LRR_dom_sf"/>
</dbReference>
<gene>
    <name evidence="1" type="ORF">BD410DRAFT_846113</name>
</gene>
<dbReference type="Proteomes" id="UP000294933">
    <property type="component" value="Unassembled WGS sequence"/>
</dbReference>
<evidence type="ECO:0000313" key="2">
    <source>
        <dbReference type="Proteomes" id="UP000294933"/>
    </source>
</evidence>